<dbReference type="InterPro" id="IPR015947">
    <property type="entry name" value="PUA-like_sf"/>
</dbReference>
<evidence type="ECO:0000259" key="12">
    <source>
        <dbReference type="Pfam" id="PF04452"/>
    </source>
</evidence>
<dbReference type="Pfam" id="PF04452">
    <property type="entry name" value="Methyltrans_RNA"/>
    <property type="match status" value="1"/>
</dbReference>
<feature type="domain" description="Ribosomal RNA small subunit methyltransferase E PUA-like" evidence="13">
    <location>
        <begin position="19"/>
        <end position="63"/>
    </location>
</feature>
<keyword evidence="5 10" id="KW-0489">Methyltransferase</keyword>
<dbReference type="NCBIfam" id="TIGR00046">
    <property type="entry name" value="RsmE family RNA methyltransferase"/>
    <property type="match status" value="1"/>
</dbReference>
<dbReference type="EC" id="2.1.1.193" evidence="10"/>
<proteinExistence type="inferred from homology"/>
<dbReference type="Gene3D" id="3.40.1280.10">
    <property type="match status" value="1"/>
</dbReference>
<evidence type="ECO:0000256" key="11">
    <source>
        <dbReference type="SAM" id="MobiDB-lite"/>
    </source>
</evidence>
<keyword evidence="7 10" id="KW-0949">S-adenosyl-L-methionine</keyword>
<comment type="function">
    <text evidence="8 10">Specifically methylates the N3 position of the uracil ring of uridine 1498 (m3U1498) in 16S rRNA. Acts on the fully assembled 30S ribosomal subunit.</text>
</comment>
<keyword evidence="4 10" id="KW-0698">rRNA processing</keyword>
<comment type="caution">
    <text evidence="14">The sequence shown here is derived from an EMBL/GenBank/DDBJ whole genome shotgun (WGS) entry which is preliminary data.</text>
</comment>
<evidence type="ECO:0000256" key="8">
    <source>
        <dbReference type="ARBA" id="ARBA00025699"/>
    </source>
</evidence>
<dbReference type="SUPFAM" id="SSF88697">
    <property type="entry name" value="PUA domain-like"/>
    <property type="match status" value="1"/>
</dbReference>
<feature type="region of interest" description="Disordered" evidence="11">
    <location>
        <begin position="173"/>
        <end position="200"/>
    </location>
</feature>
<keyword evidence="15" id="KW-1185">Reference proteome</keyword>
<evidence type="ECO:0000313" key="15">
    <source>
        <dbReference type="Proteomes" id="UP001430306"/>
    </source>
</evidence>
<name>A0ABS8NHC3_9BACT</name>
<dbReference type="SUPFAM" id="SSF75217">
    <property type="entry name" value="alpha/beta knot"/>
    <property type="match status" value="1"/>
</dbReference>
<dbReference type="EMBL" id="JAJKFW010000020">
    <property type="protein sequence ID" value="MCC9642337.1"/>
    <property type="molecule type" value="Genomic_DNA"/>
</dbReference>
<evidence type="ECO:0000256" key="3">
    <source>
        <dbReference type="ARBA" id="ARBA00022490"/>
    </source>
</evidence>
<dbReference type="PIRSF" id="PIRSF015601">
    <property type="entry name" value="MTase_slr0722"/>
    <property type="match status" value="1"/>
</dbReference>
<evidence type="ECO:0000256" key="9">
    <source>
        <dbReference type="ARBA" id="ARBA00047944"/>
    </source>
</evidence>
<accession>A0ABS8NHC3</accession>
<keyword evidence="6 10" id="KW-0808">Transferase</keyword>
<evidence type="ECO:0000256" key="6">
    <source>
        <dbReference type="ARBA" id="ARBA00022679"/>
    </source>
</evidence>
<evidence type="ECO:0000256" key="5">
    <source>
        <dbReference type="ARBA" id="ARBA00022603"/>
    </source>
</evidence>
<dbReference type="Proteomes" id="UP001430306">
    <property type="component" value="Unassembled WGS sequence"/>
</dbReference>
<evidence type="ECO:0000256" key="4">
    <source>
        <dbReference type="ARBA" id="ARBA00022552"/>
    </source>
</evidence>
<feature type="domain" description="Ribosomal RNA small subunit methyltransferase E methyltransferase" evidence="12">
    <location>
        <begin position="74"/>
        <end position="247"/>
    </location>
</feature>
<organism evidence="14 15">
    <name type="scientific">Rhodopirellula halodulae</name>
    <dbReference type="NCBI Taxonomy" id="2894198"/>
    <lineage>
        <taxon>Bacteria</taxon>
        <taxon>Pseudomonadati</taxon>
        <taxon>Planctomycetota</taxon>
        <taxon>Planctomycetia</taxon>
        <taxon>Pirellulales</taxon>
        <taxon>Pirellulaceae</taxon>
        <taxon>Rhodopirellula</taxon>
    </lineage>
</organism>
<evidence type="ECO:0000256" key="1">
    <source>
        <dbReference type="ARBA" id="ARBA00004496"/>
    </source>
</evidence>
<comment type="similarity">
    <text evidence="2 10">Belongs to the RNA methyltransferase RsmE family.</text>
</comment>
<dbReference type="InterPro" id="IPR029028">
    <property type="entry name" value="Alpha/beta_knot_MTases"/>
</dbReference>
<dbReference type="RefSeq" id="WP_230273144.1">
    <property type="nucleotide sequence ID" value="NZ_JAJKFW010000020.1"/>
</dbReference>
<feature type="compositionally biased region" description="Basic and acidic residues" evidence="11">
    <location>
        <begin position="186"/>
        <end position="198"/>
    </location>
</feature>
<dbReference type="InterPro" id="IPR029026">
    <property type="entry name" value="tRNA_m1G_MTases_N"/>
</dbReference>
<dbReference type="PANTHER" id="PTHR30027">
    <property type="entry name" value="RIBOSOMAL RNA SMALL SUBUNIT METHYLTRANSFERASE E"/>
    <property type="match status" value="1"/>
</dbReference>
<evidence type="ECO:0000256" key="10">
    <source>
        <dbReference type="PIRNR" id="PIRNR015601"/>
    </source>
</evidence>
<evidence type="ECO:0000259" key="13">
    <source>
        <dbReference type="Pfam" id="PF20260"/>
    </source>
</evidence>
<gene>
    <name evidence="14" type="ORF">LOC71_08625</name>
</gene>
<sequence length="250" mass="27689">MTRRYFVPDLKAQAPVVQLPDEEASHAARVMRVQTGDAIELFDGSGNQCTAEVISVSKRECTVHCDTIEHVNREPSVHLDLAIGLPKPDRAKELMERLTELGVSRVIPVVFERTQRPPADNLMQKLQRIVVEACKQSGRNTLMQLDAPIRFAELLTLDASDWQTRLVAMPDSPPLPCTVPVQDESQSQHEAKSSEPQRPRQLAVIGPEGGLSDVEHQQCLAKGFDSFGLGKRILRIETAATVIAARLLMD</sequence>
<dbReference type="CDD" id="cd18084">
    <property type="entry name" value="RsmE-like"/>
    <property type="match status" value="1"/>
</dbReference>
<evidence type="ECO:0000256" key="7">
    <source>
        <dbReference type="ARBA" id="ARBA00022691"/>
    </source>
</evidence>
<protein>
    <recommendedName>
        <fullName evidence="10">Ribosomal RNA small subunit methyltransferase E</fullName>
        <ecNumber evidence="10">2.1.1.193</ecNumber>
    </recommendedName>
</protein>
<dbReference type="InterPro" id="IPR046887">
    <property type="entry name" value="RsmE_PUA-like"/>
</dbReference>
<dbReference type="InterPro" id="IPR046886">
    <property type="entry name" value="RsmE_MTase_dom"/>
</dbReference>
<dbReference type="InterPro" id="IPR006700">
    <property type="entry name" value="RsmE"/>
</dbReference>
<keyword evidence="3 10" id="KW-0963">Cytoplasm</keyword>
<reference evidence="14" key="1">
    <citation type="submission" date="2021-11" db="EMBL/GenBank/DDBJ databases">
        <title>Genome sequence.</title>
        <authorList>
            <person name="Sun Q."/>
        </authorList>
    </citation>
    <scope>NUCLEOTIDE SEQUENCE</scope>
    <source>
        <strain evidence="14">JC740</strain>
    </source>
</reference>
<dbReference type="Pfam" id="PF20260">
    <property type="entry name" value="PUA_4"/>
    <property type="match status" value="1"/>
</dbReference>
<comment type="catalytic activity">
    <reaction evidence="9 10">
        <text>uridine(1498) in 16S rRNA + S-adenosyl-L-methionine = N(3)-methyluridine(1498) in 16S rRNA + S-adenosyl-L-homocysteine + H(+)</text>
        <dbReference type="Rhea" id="RHEA:42920"/>
        <dbReference type="Rhea" id="RHEA-COMP:10283"/>
        <dbReference type="Rhea" id="RHEA-COMP:10284"/>
        <dbReference type="ChEBI" id="CHEBI:15378"/>
        <dbReference type="ChEBI" id="CHEBI:57856"/>
        <dbReference type="ChEBI" id="CHEBI:59789"/>
        <dbReference type="ChEBI" id="CHEBI:65315"/>
        <dbReference type="ChEBI" id="CHEBI:74502"/>
        <dbReference type="EC" id="2.1.1.193"/>
    </reaction>
</comment>
<comment type="subcellular location">
    <subcellularLocation>
        <location evidence="1 10">Cytoplasm</location>
    </subcellularLocation>
</comment>
<evidence type="ECO:0000256" key="2">
    <source>
        <dbReference type="ARBA" id="ARBA00005528"/>
    </source>
</evidence>
<dbReference type="PANTHER" id="PTHR30027:SF3">
    <property type="entry name" value="16S RRNA (URACIL(1498)-N(3))-METHYLTRANSFERASE"/>
    <property type="match status" value="1"/>
</dbReference>
<evidence type="ECO:0000313" key="14">
    <source>
        <dbReference type="EMBL" id="MCC9642337.1"/>
    </source>
</evidence>